<keyword evidence="1" id="KW-0472">Membrane</keyword>
<organism evidence="2 3">
    <name type="scientific">Streptomyces hokutonensis</name>
    <dbReference type="NCBI Taxonomy" id="1306990"/>
    <lineage>
        <taxon>Bacteria</taxon>
        <taxon>Bacillati</taxon>
        <taxon>Actinomycetota</taxon>
        <taxon>Actinomycetes</taxon>
        <taxon>Kitasatosporales</taxon>
        <taxon>Streptomycetaceae</taxon>
        <taxon>Streptomyces</taxon>
    </lineage>
</organism>
<comment type="caution">
    <text evidence="2">The sequence shown here is derived from an EMBL/GenBank/DDBJ whole genome shotgun (WGS) entry which is preliminary data.</text>
</comment>
<evidence type="ECO:0000313" key="3">
    <source>
        <dbReference type="Proteomes" id="UP001601303"/>
    </source>
</evidence>
<dbReference type="RefSeq" id="WP_359616501.1">
    <property type="nucleotide sequence ID" value="NZ_JBFALI010000045.1"/>
</dbReference>
<evidence type="ECO:0000256" key="1">
    <source>
        <dbReference type="SAM" id="Phobius"/>
    </source>
</evidence>
<dbReference type="EMBL" id="JBIAHM010000022">
    <property type="protein sequence ID" value="MFE9606000.1"/>
    <property type="molecule type" value="Genomic_DNA"/>
</dbReference>
<keyword evidence="1" id="KW-1133">Transmembrane helix</keyword>
<reference evidence="2 3" key="1">
    <citation type="submission" date="2024-10" db="EMBL/GenBank/DDBJ databases">
        <title>The Natural Products Discovery Center: Release of the First 8490 Sequenced Strains for Exploring Actinobacteria Biosynthetic Diversity.</title>
        <authorList>
            <person name="Kalkreuter E."/>
            <person name="Kautsar S.A."/>
            <person name="Yang D."/>
            <person name="Bader C.D."/>
            <person name="Teijaro C.N."/>
            <person name="Fluegel L."/>
            <person name="Davis C.M."/>
            <person name="Simpson J.R."/>
            <person name="Lauterbach L."/>
            <person name="Steele A.D."/>
            <person name="Gui C."/>
            <person name="Meng S."/>
            <person name="Li G."/>
            <person name="Viehrig K."/>
            <person name="Ye F."/>
            <person name="Su P."/>
            <person name="Kiefer A.F."/>
            <person name="Nichols A."/>
            <person name="Cepeda A.J."/>
            <person name="Yan W."/>
            <person name="Fan B."/>
            <person name="Jiang Y."/>
            <person name="Adhikari A."/>
            <person name="Zheng C.-J."/>
            <person name="Schuster L."/>
            <person name="Cowan T.M."/>
            <person name="Smanski M.J."/>
            <person name="Chevrette M.G."/>
            <person name="De Carvalho L.P.S."/>
            <person name="Shen B."/>
        </authorList>
    </citation>
    <scope>NUCLEOTIDE SEQUENCE [LARGE SCALE GENOMIC DNA]</scope>
    <source>
        <strain evidence="2 3">NPDC006488</strain>
    </source>
</reference>
<protein>
    <submittedName>
        <fullName evidence="2">Uncharacterized protein</fullName>
    </submittedName>
</protein>
<proteinExistence type="predicted"/>
<evidence type="ECO:0000313" key="2">
    <source>
        <dbReference type="EMBL" id="MFE9606000.1"/>
    </source>
</evidence>
<feature type="transmembrane region" description="Helical" evidence="1">
    <location>
        <begin position="23"/>
        <end position="43"/>
    </location>
</feature>
<gene>
    <name evidence="2" type="ORF">ACFYNQ_46635</name>
</gene>
<keyword evidence="1" id="KW-0812">Transmembrane</keyword>
<keyword evidence="3" id="KW-1185">Reference proteome</keyword>
<accession>A0ABW6MIM4</accession>
<sequence>MVPLILIGATVLGGCLVFGYSSLVVGFLLMAAGVIGLITFMSTRGVVLRPGEREAVIEERHYIGKHDDHRNYRS</sequence>
<dbReference type="Proteomes" id="UP001601303">
    <property type="component" value="Unassembled WGS sequence"/>
</dbReference>
<name>A0ABW6MIM4_9ACTN</name>